<dbReference type="EMBL" id="JANIIK010000046">
    <property type="protein sequence ID" value="KAJ3602430.1"/>
    <property type="molecule type" value="Genomic_DNA"/>
</dbReference>
<evidence type="ECO:0000313" key="2">
    <source>
        <dbReference type="EMBL" id="KAJ3602430.1"/>
    </source>
</evidence>
<protein>
    <submittedName>
        <fullName evidence="2">Uncharacterized protein</fullName>
    </submittedName>
</protein>
<evidence type="ECO:0000256" key="1">
    <source>
        <dbReference type="SAM" id="MobiDB-lite"/>
    </source>
</evidence>
<accession>A0A9Q0E859</accession>
<dbReference type="Proteomes" id="UP001148018">
    <property type="component" value="Unassembled WGS sequence"/>
</dbReference>
<proteinExistence type="predicted"/>
<gene>
    <name evidence="2" type="ORF">NHX12_030185</name>
</gene>
<comment type="caution">
    <text evidence="2">The sequence shown here is derived from an EMBL/GenBank/DDBJ whole genome shotgun (WGS) entry which is preliminary data.</text>
</comment>
<keyword evidence="3" id="KW-1185">Reference proteome</keyword>
<name>A0A9Q0E859_9TELE</name>
<feature type="region of interest" description="Disordered" evidence="1">
    <location>
        <begin position="102"/>
        <end position="121"/>
    </location>
</feature>
<dbReference type="AlphaFoldDB" id="A0A9Q0E859"/>
<organism evidence="2 3">
    <name type="scientific">Muraenolepis orangiensis</name>
    <name type="common">Patagonian moray cod</name>
    <dbReference type="NCBI Taxonomy" id="630683"/>
    <lineage>
        <taxon>Eukaryota</taxon>
        <taxon>Metazoa</taxon>
        <taxon>Chordata</taxon>
        <taxon>Craniata</taxon>
        <taxon>Vertebrata</taxon>
        <taxon>Euteleostomi</taxon>
        <taxon>Actinopterygii</taxon>
        <taxon>Neopterygii</taxon>
        <taxon>Teleostei</taxon>
        <taxon>Neoteleostei</taxon>
        <taxon>Acanthomorphata</taxon>
        <taxon>Zeiogadaria</taxon>
        <taxon>Gadariae</taxon>
        <taxon>Gadiformes</taxon>
        <taxon>Muraenolepidoidei</taxon>
        <taxon>Muraenolepididae</taxon>
        <taxon>Muraenolepis</taxon>
    </lineage>
</organism>
<evidence type="ECO:0000313" key="3">
    <source>
        <dbReference type="Proteomes" id="UP001148018"/>
    </source>
</evidence>
<sequence length="121" mass="13545">MHGGSVAKGKDTNNGYDAIESCYLPSQNTLPVFSSPHEKMTFMPLQMGRQAFRAIDGAREREGQINGRASDGRTAKETHICLSTIRLQRLGVRLALFSCDVDSQQEGRQRRRVHREWGPGD</sequence>
<reference evidence="2" key="1">
    <citation type="submission" date="2022-07" db="EMBL/GenBank/DDBJ databases">
        <title>Chromosome-level genome of Muraenolepis orangiensis.</title>
        <authorList>
            <person name="Kim J."/>
        </authorList>
    </citation>
    <scope>NUCLEOTIDE SEQUENCE</scope>
    <source>
        <strain evidence="2">KU_S4_2022</strain>
        <tissue evidence="2">Muscle</tissue>
    </source>
</reference>